<evidence type="ECO:0000256" key="6">
    <source>
        <dbReference type="RuleBase" id="RU003355"/>
    </source>
</evidence>
<gene>
    <name evidence="8" type="ORF">FH969_04695</name>
</gene>
<dbReference type="InterPro" id="IPR022398">
    <property type="entry name" value="Peptidase_S8_His-AS"/>
</dbReference>
<evidence type="ECO:0000313" key="9">
    <source>
        <dbReference type="Proteomes" id="UP000313849"/>
    </source>
</evidence>
<feature type="active site" description="Charge relay system" evidence="5">
    <location>
        <position position="364"/>
    </location>
</feature>
<dbReference type="GO" id="GO:0006508">
    <property type="term" value="P:proteolysis"/>
    <property type="evidence" value="ECO:0007669"/>
    <property type="project" value="UniProtKB-KW"/>
</dbReference>
<comment type="similarity">
    <text evidence="1 5 6">Belongs to the peptidase S8 family.</text>
</comment>
<keyword evidence="2 5" id="KW-0645">Protease</keyword>
<dbReference type="OrthoDB" id="9813435at2"/>
<dbReference type="GO" id="GO:0004252">
    <property type="term" value="F:serine-type endopeptidase activity"/>
    <property type="evidence" value="ECO:0007669"/>
    <property type="project" value="UniProtKB-UniRule"/>
</dbReference>
<evidence type="ECO:0000256" key="3">
    <source>
        <dbReference type="ARBA" id="ARBA00022801"/>
    </source>
</evidence>
<evidence type="ECO:0000256" key="5">
    <source>
        <dbReference type="PROSITE-ProRule" id="PRU01240"/>
    </source>
</evidence>
<dbReference type="InterPro" id="IPR023828">
    <property type="entry name" value="Peptidase_S8_Ser-AS"/>
</dbReference>
<dbReference type="EMBL" id="VENP01000011">
    <property type="protein sequence ID" value="TNU76092.1"/>
    <property type="molecule type" value="Genomic_DNA"/>
</dbReference>
<dbReference type="SUPFAM" id="SSF52743">
    <property type="entry name" value="Subtilisin-like"/>
    <property type="match status" value="1"/>
</dbReference>
<keyword evidence="4 5" id="KW-0720">Serine protease</keyword>
<dbReference type="PROSITE" id="PS00137">
    <property type="entry name" value="SUBTILASE_HIS"/>
    <property type="match status" value="1"/>
</dbReference>
<dbReference type="InterPro" id="IPR000209">
    <property type="entry name" value="Peptidase_S8/S53_dom"/>
</dbReference>
<evidence type="ECO:0000256" key="1">
    <source>
        <dbReference type="ARBA" id="ARBA00011073"/>
    </source>
</evidence>
<sequence length="419" mass="41915">MSLDSTTRADLPTGTTGRTIVVLEPGARGEGEGLLRDVTGIRVQRVGDAPPGSVPGEDAYLDQLGIAILAADPDQVSALGAAAAGTELPVRSCEPEVYVRALGQHTAAVSADETYLAEEPGTDPATLWADSPNATWGIQAVHAAPPAGSRAPWAGSGITVAVLDTGVDLGHPDLAGVVVAHQSFVDGEEVHDGLGHGTHVAGTIAGAHTPPGGQRRFSVAPSARLAVGKVLSNEGSGSSGGVLAGINWAVSLGAPVISMSLGSAVAKGETYLQYYEAAAQAALDAGCLIVAAAGNEGYMPVGSPANCPSVMAVAALDRALLRASFSCVALNGDGGEVNIAAPGVDVYSSYPVARGSYAYLSGTSMATPHVSGVAAVYARATGLRGRELWARVVETARGTGQDAMLVGAGCATVPTRPPA</sequence>
<dbReference type="InterPro" id="IPR023827">
    <property type="entry name" value="Peptidase_S8_Asp-AS"/>
</dbReference>
<reference evidence="8 9" key="1">
    <citation type="submission" date="2019-06" db="EMBL/GenBank/DDBJ databases">
        <title>Draft genome sequence of Miniimonas arenae KCTC 19750T isolated from sea sand.</title>
        <authorList>
            <person name="Park S.-J."/>
        </authorList>
    </citation>
    <scope>NUCLEOTIDE SEQUENCE [LARGE SCALE GENOMIC DNA]</scope>
    <source>
        <strain evidence="8 9">KCTC 19750</strain>
    </source>
</reference>
<name>A0A5C5BD88_9MICO</name>
<keyword evidence="3 5" id="KW-0378">Hydrolase</keyword>
<feature type="active site" description="Charge relay system" evidence="5">
    <location>
        <position position="164"/>
    </location>
</feature>
<evidence type="ECO:0000256" key="2">
    <source>
        <dbReference type="ARBA" id="ARBA00022670"/>
    </source>
</evidence>
<dbReference type="Gene3D" id="3.40.50.200">
    <property type="entry name" value="Peptidase S8/S53 domain"/>
    <property type="match status" value="1"/>
</dbReference>
<evidence type="ECO:0000259" key="7">
    <source>
        <dbReference type="Pfam" id="PF00082"/>
    </source>
</evidence>
<feature type="active site" description="Charge relay system" evidence="5">
    <location>
        <position position="196"/>
    </location>
</feature>
<feature type="domain" description="Peptidase S8/S53" evidence="7">
    <location>
        <begin position="155"/>
        <end position="405"/>
    </location>
</feature>
<dbReference type="Proteomes" id="UP000313849">
    <property type="component" value="Unassembled WGS sequence"/>
</dbReference>
<accession>A0A5C5BD88</accession>
<dbReference type="PROSITE" id="PS51892">
    <property type="entry name" value="SUBTILASE"/>
    <property type="match status" value="1"/>
</dbReference>
<dbReference type="InterPro" id="IPR036852">
    <property type="entry name" value="Peptidase_S8/S53_dom_sf"/>
</dbReference>
<dbReference type="InterPro" id="IPR051048">
    <property type="entry name" value="Peptidase_S8/S53_subtilisin"/>
</dbReference>
<dbReference type="PRINTS" id="PR00723">
    <property type="entry name" value="SUBTILISIN"/>
</dbReference>
<dbReference type="Pfam" id="PF00082">
    <property type="entry name" value="Peptidase_S8"/>
    <property type="match status" value="1"/>
</dbReference>
<dbReference type="InterPro" id="IPR015500">
    <property type="entry name" value="Peptidase_S8_subtilisin-rel"/>
</dbReference>
<evidence type="ECO:0000313" key="8">
    <source>
        <dbReference type="EMBL" id="TNU76092.1"/>
    </source>
</evidence>
<dbReference type="PANTHER" id="PTHR43399:SF4">
    <property type="entry name" value="CELL WALL-ASSOCIATED PROTEASE"/>
    <property type="match status" value="1"/>
</dbReference>
<protein>
    <recommendedName>
        <fullName evidence="7">Peptidase S8/S53 domain-containing protein</fullName>
    </recommendedName>
</protein>
<evidence type="ECO:0000256" key="4">
    <source>
        <dbReference type="ARBA" id="ARBA00022825"/>
    </source>
</evidence>
<dbReference type="AlphaFoldDB" id="A0A5C5BD88"/>
<comment type="caution">
    <text evidence="8">The sequence shown here is derived from an EMBL/GenBank/DDBJ whole genome shotgun (WGS) entry which is preliminary data.</text>
</comment>
<proteinExistence type="inferred from homology"/>
<dbReference type="PROSITE" id="PS00138">
    <property type="entry name" value="SUBTILASE_SER"/>
    <property type="match status" value="1"/>
</dbReference>
<keyword evidence="9" id="KW-1185">Reference proteome</keyword>
<dbReference type="PANTHER" id="PTHR43399">
    <property type="entry name" value="SUBTILISIN-RELATED"/>
    <property type="match status" value="1"/>
</dbReference>
<organism evidence="8 9">
    <name type="scientific">Miniimonas arenae</name>
    <dbReference type="NCBI Taxonomy" id="676201"/>
    <lineage>
        <taxon>Bacteria</taxon>
        <taxon>Bacillati</taxon>
        <taxon>Actinomycetota</taxon>
        <taxon>Actinomycetes</taxon>
        <taxon>Micrococcales</taxon>
        <taxon>Beutenbergiaceae</taxon>
        <taxon>Miniimonas</taxon>
    </lineage>
</organism>
<dbReference type="RefSeq" id="WP_139986311.1">
    <property type="nucleotide sequence ID" value="NZ_VENP01000011.1"/>
</dbReference>
<dbReference type="PROSITE" id="PS00136">
    <property type="entry name" value="SUBTILASE_ASP"/>
    <property type="match status" value="1"/>
</dbReference>